<keyword evidence="1" id="KW-0732">Signal</keyword>
<proteinExistence type="predicted"/>
<dbReference type="RefSeq" id="WP_191178197.1">
    <property type="nucleotide sequence ID" value="NZ_JACXXP010000002.1"/>
</dbReference>
<accession>A0A9Q3UVA5</accession>
<dbReference type="Proteomes" id="UP001107960">
    <property type="component" value="Unassembled WGS sequence"/>
</dbReference>
<sequence length="1120" mass="126760">MRKIILSIFILLLICHMTNAQGMDAINRIYPAAPTANNLMKFEEIPVSYYTGVPNIDIPIYTIPSDKIQIPVILSYHVLSAKPDDISSEVGLGWSLIAGGTIARTVKGLPDEAIKDNLGSGRQGIGIYIDEFSNHPNYNGYYRNHIATYLNILANNGSPFTDSYFRKTGFEAGVFNRYDGQYDVYQYNFLGYTGRFIIKKNSANGFEVIKLDINNLKITSEHNNKYEPVSFTIIDEQGKEYIFNIVEKTQRSFMVDKVSQLSDSPEASIGQIDEYNSAFHLSSVKNAGGYELASFEYNLPQEVNTSSTSITNNSPVYNPQIEDYIKQQIDAYLPPKSQIYTTNSLNKTRTLKRVTIPGSGKIDFIYTGNDPNLGFTTVPVILSEILIKDYSEKIVEKVLLSQQISYTPILATERKRMKLTGVTHKNILNNVLSEYKLNYYPSANLNSIKDGWGYASCYNGYSCLYSDVLQSITYPTGGKTEFSFEPNTFSYAGQSPGLTLPLISNYEQNPNNWIWEDGGVSFDKFKEPQKFMFKIDSEQDVNFTYSMASIPGSDWRLELYWGNGQITSSVPDYYLGTLYNGITTPQGTVKIHLPPGHYYARLDTDDAGAMFQTFNYVSVTASYKEYKTSGIEKFLYGGGFSINTIKYLDHSGALIKQKNFSYRDPSDNMQSSGALVYPYPVLNYDDGFITKLWYANSFFWNEFINYNNLFRVKSSVNLLPVLKTKGSDVGYEYVTVFETDKGKTINKYTSPRAFPNSEIINTLPPFLPIIDEDYKRGNLIKEEIKDNNNVLLREKSLNYSTRAENIITGLVFRTSPQEVYLSQYDTYEDFLYFKQNCGSTFTGIKCSYIESTPLFPVQYSVETTNISKVNYTGSETKEFFNGQQNSFNKTTEQTIYNTIDLPVKSNTTYPDNSSTETSYRYAHEKNNTKLINANIIGTPLEIENKKNNKTITKVETLYNDITHYLPTSIISHYLNNVAQTEVTYDQYDSKGNLQQYTTKDGIVTSIIWGYSSTQPIAKVTGVSYSVASGLATEIIAASDADINVSTEQNLIDKLDLFRKESALQNAQISTYTYDPLIGVTSITPPSGIREIYKYDSANRLENIKDINGKLLKEFKYNYKH</sequence>
<dbReference type="EMBL" id="JAJJML010000001">
    <property type="protein sequence ID" value="MCC9034638.1"/>
    <property type="molecule type" value="Genomic_DNA"/>
</dbReference>
<protein>
    <recommendedName>
        <fullName evidence="6">YD repeat-containing protein</fullName>
    </recommendedName>
</protein>
<feature type="chain" id="PRO_5040341508" description="YD repeat-containing protein" evidence="1">
    <location>
        <begin position="23"/>
        <end position="1120"/>
    </location>
</feature>
<comment type="caution">
    <text evidence="3">The sequence shown here is derived from an EMBL/GenBank/DDBJ whole genome shotgun (WGS) entry which is preliminary data.</text>
</comment>
<name>A0A9Q3UVA5_9FLAO</name>
<reference evidence="4" key="2">
    <citation type="submission" date="2023-07" db="EMBL/GenBank/DDBJ databases">
        <title>Description of novel Chryseobacterium sp. strain C-2.</title>
        <authorList>
            <person name="Saticioglu I.B."/>
        </authorList>
    </citation>
    <scope>NUCLEOTIDE SEQUENCE [LARGE SCALE GENOMIC DNA]</scope>
    <source>
        <strain evidence="4">C-2</strain>
    </source>
</reference>
<evidence type="ECO:0008006" key="6">
    <source>
        <dbReference type="Google" id="ProtNLM"/>
    </source>
</evidence>
<evidence type="ECO:0000313" key="3">
    <source>
        <dbReference type="EMBL" id="MCC9034638.1"/>
    </source>
</evidence>
<dbReference type="Proteomes" id="UP000603715">
    <property type="component" value="Unassembled WGS sequence"/>
</dbReference>
<dbReference type="EMBL" id="JACXXP010000002">
    <property type="protein sequence ID" value="MBD3903566.1"/>
    <property type="molecule type" value="Genomic_DNA"/>
</dbReference>
<evidence type="ECO:0000256" key="1">
    <source>
        <dbReference type="SAM" id="SignalP"/>
    </source>
</evidence>
<feature type="signal peptide" evidence="1">
    <location>
        <begin position="1"/>
        <end position="22"/>
    </location>
</feature>
<reference evidence="3" key="1">
    <citation type="submission" date="2021-11" db="EMBL/GenBank/DDBJ databases">
        <title>Description of novel Chryseobacterium species.</title>
        <authorList>
            <person name="Saticioglu I.B."/>
            <person name="Ay H."/>
            <person name="Altun S."/>
            <person name="Duman M."/>
        </authorList>
    </citation>
    <scope>NUCLEOTIDE SEQUENCE</scope>
    <source>
        <strain evidence="3">C-39</strain>
    </source>
</reference>
<dbReference type="AlphaFoldDB" id="A0A9Q3UVA5"/>
<gene>
    <name evidence="2" type="ORF">IEW27_03005</name>
    <name evidence="3" type="ORF">LNP80_10300</name>
</gene>
<evidence type="ECO:0000313" key="2">
    <source>
        <dbReference type="EMBL" id="MBD3903566.1"/>
    </source>
</evidence>
<evidence type="ECO:0000313" key="5">
    <source>
        <dbReference type="Proteomes" id="UP001107960"/>
    </source>
</evidence>
<dbReference type="Gene3D" id="2.180.10.10">
    <property type="entry name" value="RHS repeat-associated core"/>
    <property type="match status" value="1"/>
</dbReference>
<evidence type="ECO:0000313" key="4">
    <source>
        <dbReference type="Proteomes" id="UP000603715"/>
    </source>
</evidence>
<organism evidence="3 5">
    <name type="scientific">Chryseobacterium muglaense</name>
    <dbReference type="NCBI Taxonomy" id="2893752"/>
    <lineage>
        <taxon>Bacteria</taxon>
        <taxon>Pseudomonadati</taxon>
        <taxon>Bacteroidota</taxon>
        <taxon>Flavobacteriia</taxon>
        <taxon>Flavobacteriales</taxon>
        <taxon>Weeksellaceae</taxon>
        <taxon>Chryseobacterium group</taxon>
        <taxon>Chryseobacterium</taxon>
    </lineage>
</organism>
<reference evidence="2" key="3">
    <citation type="submission" date="2024-05" db="EMBL/GenBank/DDBJ databases">
        <title>Description of novel Chryseobacterium sp. strain C-2.</title>
        <authorList>
            <person name="Saticioglu I.B."/>
        </authorList>
    </citation>
    <scope>NUCLEOTIDE SEQUENCE</scope>
    <source>
        <strain evidence="2">C-2</strain>
    </source>
</reference>
<keyword evidence="4" id="KW-1185">Reference proteome</keyword>